<feature type="binding site" evidence="11">
    <location>
        <position position="62"/>
    </location>
    <ligand>
        <name>S-adenosyl-L-methionine</name>
        <dbReference type="ChEBI" id="CHEBI:59789"/>
    </ligand>
</feature>
<name>A0A2G5SBS6_9PELO</name>
<evidence type="ECO:0000256" key="10">
    <source>
        <dbReference type="PIRNR" id="PIRNR028762"/>
    </source>
</evidence>
<dbReference type="PIRSF" id="PIRSF028762">
    <property type="entry name" value="ABD1"/>
    <property type="match status" value="1"/>
</dbReference>
<evidence type="ECO:0000313" key="16">
    <source>
        <dbReference type="Proteomes" id="UP000230233"/>
    </source>
</evidence>
<keyword evidence="5 10" id="KW-0949">S-adenosyl-L-methionine</keyword>
<evidence type="ECO:0000256" key="7">
    <source>
        <dbReference type="ARBA" id="ARBA00023042"/>
    </source>
</evidence>
<feature type="compositionally biased region" description="Basic and acidic residues" evidence="13">
    <location>
        <begin position="334"/>
        <end position="347"/>
    </location>
</feature>
<dbReference type="PANTHER" id="PTHR12189">
    <property type="entry name" value="MRNA GUANINE-7- METHYLTRANSFERASE"/>
    <property type="match status" value="1"/>
</dbReference>
<dbReference type="InterPro" id="IPR016899">
    <property type="entry name" value="mRNA_G-N7_MeTrfase_euk"/>
</dbReference>
<dbReference type="PANTHER" id="PTHR12189:SF2">
    <property type="entry name" value="MRNA CAP GUANINE-N7 METHYLTRANSFERASE"/>
    <property type="match status" value="1"/>
</dbReference>
<comment type="catalytic activity">
    <reaction evidence="9">
        <text>a 5'-end (5'-triphosphoguanosine)-ribonucleoside in mRNA + S-adenosyl-L-methionine = a 5'-end (N(7)-methyl 5'-triphosphoguanosine)-ribonucleoside in mRNA + S-adenosyl-L-homocysteine</text>
        <dbReference type="Rhea" id="RHEA:67008"/>
        <dbReference type="Rhea" id="RHEA-COMP:17166"/>
        <dbReference type="Rhea" id="RHEA-COMP:17167"/>
        <dbReference type="ChEBI" id="CHEBI:57856"/>
        <dbReference type="ChEBI" id="CHEBI:59789"/>
        <dbReference type="ChEBI" id="CHEBI:156461"/>
        <dbReference type="ChEBI" id="CHEBI:167617"/>
        <dbReference type="EC" id="2.1.1.56"/>
    </reaction>
</comment>
<feature type="compositionally biased region" description="Basic and acidic residues" evidence="13">
    <location>
        <begin position="356"/>
        <end position="379"/>
    </location>
</feature>
<feature type="region of interest" description="Disordered" evidence="13">
    <location>
        <begin position="334"/>
        <end position="379"/>
    </location>
</feature>
<comment type="caution">
    <text evidence="15">The sequence shown here is derived from an EMBL/GenBank/DDBJ whole genome shotgun (WGS) entry which is preliminary data.</text>
</comment>
<feature type="site" description="mRNA cap binding" evidence="12">
    <location>
        <position position="142"/>
    </location>
</feature>
<dbReference type="CDD" id="cd02440">
    <property type="entry name" value="AdoMet_MTases"/>
    <property type="match status" value="1"/>
</dbReference>
<evidence type="ECO:0000256" key="6">
    <source>
        <dbReference type="ARBA" id="ARBA00022884"/>
    </source>
</evidence>
<feature type="site" description="mRNA cap binding" evidence="12">
    <location>
        <position position="229"/>
    </location>
</feature>
<dbReference type="InterPro" id="IPR029063">
    <property type="entry name" value="SAM-dependent_MTases_sf"/>
</dbReference>
<comment type="subcellular location">
    <subcellularLocation>
        <location evidence="1 10">Nucleus</location>
    </subcellularLocation>
</comment>
<evidence type="ECO:0000256" key="12">
    <source>
        <dbReference type="PIRSR" id="PIRSR028762-2"/>
    </source>
</evidence>
<organism evidence="15 16">
    <name type="scientific">Caenorhabditis nigoni</name>
    <dbReference type="NCBI Taxonomy" id="1611254"/>
    <lineage>
        <taxon>Eukaryota</taxon>
        <taxon>Metazoa</taxon>
        <taxon>Ecdysozoa</taxon>
        <taxon>Nematoda</taxon>
        <taxon>Chromadorea</taxon>
        <taxon>Rhabditida</taxon>
        <taxon>Rhabditina</taxon>
        <taxon>Rhabditomorpha</taxon>
        <taxon>Rhabditoidea</taxon>
        <taxon>Rhabditidae</taxon>
        <taxon>Peloderinae</taxon>
        <taxon>Caenorhabditis</taxon>
    </lineage>
</organism>
<dbReference type="PROSITE" id="PS51562">
    <property type="entry name" value="RNA_CAP0_MT"/>
    <property type="match status" value="1"/>
</dbReference>
<feature type="binding site" evidence="11">
    <location>
        <position position="37"/>
    </location>
    <ligand>
        <name>S-adenosyl-L-methionine</name>
        <dbReference type="ChEBI" id="CHEBI:59789"/>
    </ligand>
</feature>
<evidence type="ECO:0000256" key="8">
    <source>
        <dbReference type="ARBA" id="ARBA00023242"/>
    </source>
</evidence>
<accession>A0A2G5SBS6</accession>
<gene>
    <name evidence="15" type="primary">Cni-tag-72</name>
    <name evidence="15" type="ORF">B9Z55_028403</name>
</gene>
<sequence length="379" mass="43044">MSAAEVADHYNNVRQAGIQDRKESRIFFMRNMNNWIKSQLINDAMKLVNENGVKSPIVLDIACGKGGDLRKWDITGAKHVVMADVADVSVQQAEDRYKTMHKYPHDIFGAQFIVADCTKENLNDKIEIQEPFDLVSCQFAMHYSFVDEDSARTFLKNAVGKLKPGGVFIGTLPDADRIVWAVRNGTEGKFANDVCKITYENVDELSEGNVPLFGAKFHFSLDEQVNCPEFLAYFPLVKHLLEEHDMELLFVHNFAEAITNWLVPGRRLLESMKGLETFPNRNLSGKTDEEYLEAKAKIDSLGDNVPKFVGTLSKSEWEAICMYLVFGFRKKKTKEENLESEAPEIKKVTPVPLNEETDKKAEKNNEEPIEEKEKNPSHC</sequence>
<dbReference type="GO" id="GO:0004482">
    <property type="term" value="F:mRNA 5'-cap (guanine-N7-)-methyltransferase activity"/>
    <property type="evidence" value="ECO:0007669"/>
    <property type="project" value="UniProtKB-EC"/>
</dbReference>
<proteinExistence type="inferred from homology"/>
<feature type="site" description="mRNA cap binding" evidence="12">
    <location>
        <position position="65"/>
    </location>
</feature>
<protein>
    <recommendedName>
        <fullName evidence="10">mRNA cap guanine-N(7) methyltransferase</fullName>
        <ecNumber evidence="10">2.1.1.56</ecNumber>
    </recommendedName>
    <alternativeName>
        <fullName evidence="10">mRNA (guanine-N(7))-methyltransferase</fullName>
    </alternativeName>
    <alternativeName>
        <fullName evidence="10">mRNA cap methyltransferase</fullName>
    </alternativeName>
</protein>
<keyword evidence="6 10" id="KW-0694">RNA-binding</keyword>
<evidence type="ECO:0000256" key="9">
    <source>
        <dbReference type="ARBA" id="ARBA00044712"/>
    </source>
</evidence>
<evidence type="ECO:0000256" key="2">
    <source>
        <dbReference type="ARBA" id="ARBA00022603"/>
    </source>
</evidence>
<feature type="binding site" evidence="11">
    <location>
        <position position="138"/>
    </location>
    <ligand>
        <name>S-adenosyl-L-methionine</name>
        <dbReference type="ChEBI" id="CHEBI:59789"/>
    </ligand>
</feature>
<dbReference type="Pfam" id="PF03291">
    <property type="entry name" value="mRNA_G-N7_MeTrfase"/>
    <property type="match status" value="1"/>
</dbReference>
<keyword evidence="3 10" id="KW-0507">mRNA processing</keyword>
<dbReference type="GO" id="GO:0003723">
    <property type="term" value="F:RNA binding"/>
    <property type="evidence" value="ECO:0007669"/>
    <property type="project" value="UniProtKB-KW"/>
</dbReference>
<dbReference type="GO" id="GO:0005634">
    <property type="term" value="C:nucleus"/>
    <property type="evidence" value="ECO:0007669"/>
    <property type="project" value="UniProtKB-SubCell"/>
</dbReference>
<dbReference type="STRING" id="1611254.A0A2G5SBS6"/>
<feature type="site" description="mRNA cap binding" evidence="12">
    <location>
        <position position="96"/>
    </location>
</feature>
<dbReference type="EMBL" id="PDUG01000022">
    <property type="protein sequence ID" value="PIC12525.1"/>
    <property type="molecule type" value="Genomic_DNA"/>
</dbReference>
<keyword evidence="16" id="KW-1185">Reference proteome</keyword>
<evidence type="ECO:0000256" key="3">
    <source>
        <dbReference type="ARBA" id="ARBA00022664"/>
    </source>
</evidence>
<comment type="similarity">
    <text evidence="10">Belongs to the class I-like SAM-binding methyltransferase superfamily. mRNA cap 0 methyltransferase family.</text>
</comment>
<keyword evidence="7 10" id="KW-0506">mRNA capping</keyword>
<evidence type="ECO:0000256" key="4">
    <source>
        <dbReference type="ARBA" id="ARBA00022679"/>
    </source>
</evidence>
<feature type="domain" description="MRNA cap 0 methyltransferase" evidence="14">
    <location>
        <begin position="24"/>
        <end position="331"/>
    </location>
</feature>
<dbReference type="Gene3D" id="3.40.50.150">
    <property type="entry name" value="Vaccinia Virus protein VP39"/>
    <property type="match status" value="1"/>
</dbReference>
<feature type="binding site" evidence="11">
    <location>
        <position position="116"/>
    </location>
    <ligand>
        <name>S-adenosyl-L-methionine</name>
        <dbReference type="ChEBI" id="CHEBI:59789"/>
    </ligand>
</feature>
<evidence type="ECO:0000256" key="13">
    <source>
        <dbReference type="SAM" id="MobiDB-lite"/>
    </source>
</evidence>
<evidence type="ECO:0000256" key="1">
    <source>
        <dbReference type="ARBA" id="ARBA00004123"/>
    </source>
</evidence>
<dbReference type="AlphaFoldDB" id="A0A2G5SBS6"/>
<evidence type="ECO:0000256" key="11">
    <source>
        <dbReference type="PIRSR" id="PIRSR028762-1"/>
    </source>
</evidence>
<keyword evidence="4 10" id="KW-0808">Transferase</keyword>
<dbReference type="OrthoDB" id="10248867at2759"/>
<feature type="binding site" evidence="12">
    <location>
        <begin position="33"/>
        <end position="34"/>
    </location>
    <ligand>
        <name>mRNA</name>
        <dbReference type="ChEBI" id="CHEBI:33699"/>
    </ligand>
</feature>
<dbReference type="SUPFAM" id="SSF53335">
    <property type="entry name" value="S-adenosyl-L-methionine-dependent methyltransferases"/>
    <property type="match status" value="1"/>
</dbReference>
<evidence type="ECO:0000313" key="15">
    <source>
        <dbReference type="EMBL" id="PIC12525.1"/>
    </source>
</evidence>
<feature type="binding site" evidence="11">
    <location>
        <position position="143"/>
    </location>
    <ligand>
        <name>S-adenosyl-L-methionine</name>
        <dbReference type="ChEBI" id="CHEBI:59789"/>
    </ligand>
</feature>
<feature type="site" description="mRNA cap binding" evidence="12">
    <location>
        <position position="323"/>
    </location>
</feature>
<evidence type="ECO:0000259" key="14">
    <source>
        <dbReference type="PROSITE" id="PS51562"/>
    </source>
</evidence>
<evidence type="ECO:0000256" key="5">
    <source>
        <dbReference type="ARBA" id="ARBA00022691"/>
    </source>
</evidence>
<dbReference type="EC" id="2.1.1.56" evidence="10"/>
<reference evidence="16" key="1">
    <citation type="submission" date="2017-10" db="EMBL/GenBank/DDBJ databases">
        <title>Rapid genome shrinkage in a self-fertile nematode reveals novel sperm competition proteins.</title>
        <authorList>
            <person name="Yin D."/>
            <person name="Schwarz E.M."/>
            <person name="Thomas C.G."/>
            <person name="Felde R.L."/>
            <person name="Korf I.F."/>
            <person name="Cutter A.D."/>
            <person name="Schartner C.M."/>
            <person name="Ralston E.J."/>
            <person name="Meyer B.J."/>
            <person name="Haag E.S."/>
        </authorList>
    </citation>
    <scope>NUCLEOTIDE SEQUENCE [LARGE SCALE GENOMIC DNA]</scope>
    <source>
        <strain evidence="16">JU1422</strain>
    </source>
</reference>
<keyword evidence="2 10" id="KW-0489">Methyltransferase</keyword>
<feature type="binding site" evidence="11">
    <location>
        <position position="84"/>
    </location>
    <ligand>
        <name>S-adenosyl-L-methionine</name>
        <dbReference type="ChEBI" id="CHEBI:59789"/>
    </ligand>
</feature>
<dbReference type="InterPro" id="IPR039753">
    <property type="entry name" value="RG7MT1"/>
</dbReference>
<dbReference type="Proteomes" id="UP000230233">
    <property type="component" value="Unassembled WGS sequence"/>
</dbReference>
<feature type="site" description="mRNA cap binding" evidence="12">
    <location>
        <position position="71"/>
    </location>
</feature>
<dbReference type="InterPro" id="IPR004971">
    <property type="entry name" value="mRNA_G-N7_MeTrfase_dom"/>
</dbReference>
<keyword evidence="8 10" id="KW-0539">Nucleus</keyword>